<reference evidence="2 3" key="1">
    <citation type="submission" date="2023-02" db="EMBL/GenBank/DDBJ databases">
        <title>LHISI_Scaffold_Assembly.</title>
        <authorList>
            <person name="Stuart O.P."/>
            <person name="Cleave R."/>
            <person name="Magrath M.J.L."/>
            <person name="Mikheyev A.S."/>
        </authorList>
    </citation>
    <scope>NUCLEOTIDE SEQUENCE [LARGE SCALE GENOMIC DNA]</scope>
    <source>
        <strain evidence="2">Daus_M_001</strain>
        <tissue evidence="2">Leg muscle</tissue>
    </source>
</reference>
<keyword evidence="3" id="KW-1185">Reference proteome</keyword>
<dbReference type="EMBL" id="JARBHB010000014">
    <property type="protein sequence ID" value="KAJ8868382.1"/>
    <property type="molecule type" value="Genomic_DNA"/>
</dbReference>
<dbReference type="Proteomes" id="UP001159363">
    <property type="component" value="Chromosome 13"/>
</dbReference>
<gene>
    <name evidence="2" type="ORF">PR048_029898</name>
</gene>
<name>A0ABQ9G8B7_9NEOP</name>
<comment type="caution">
    <text evidence="2">The sequence shown here is derived from an EMBL/GenBank/DDBJ whole genome shotgun (WGS) entry which is preliminary data.</text>
</comment>
<evidence type="ECO:0000313" key="2">
    <source>
        <dbReference type="EMBL" id="KAJ8868382.1"/>
    </source>
</evidence>
<sequence>MDVSNYRTWYEIWPYKAGNAMTGAILAGITTAMADLAQAFTESAVRLLASHLGEPGSIPGGFASGFSHVGIVPDDAAGRRVFSGISRFPHPLISACSIITLLHPRQLSRPRYFTLHSLTRISGRNYAQAMNWLTKYGICIREQGMEAVQSWSWLMSHYLVFEYCAHFLLLWPSGQASAMLDGENYILTYHHGTTVAERLARSPSTKMNRGYSLIFAYGNRARRCRWSPGFLGYLLFPPPFHSGSAPYSPRSPSSTLKNSLLRAVQISSLTHSRPPCWLVEIKIKCSFNGVPANSARLDFVFGGAIADSRWNAYVVSCTVRKLLGTIINIADDYLHNIDDRVTTNQTNRQTNHQGHLGIITDETGKKLRLIDKTKRQCRPDKKNHARRLGQLVKEADQTNQQH</sequence>
<evidence type="ECO:0000256" key="1">
    <source>
        <dbReference type="SAM" id="MobiDB-lite"/>
    </source>
</evidence>
<accession>A0ABQ9G8B7</accession>
<proteinExistence type="predicted"/>
<protein>
    <submittedName>
        <fullName evidence="2">Uncharacterized protein</fullName>
    </submittedName>
</protein>
<evidence type="ECO:0000313" key="3">
    <source>
        <dbReference type="Proteomes" id="UP001159363"/>
    </source>
</evidence>
<organism evidence="2 3">
    <name type="scientific">Dryococelus australis</name>
    <dbReference type="NCBI Taxonomy" id="614101"/>
    <lineage>
        <taxon>Eukaryota</taxon>
        <taxon>Metazoa</taxon>
        <taxon>Ecdysozoa</taxon>
        <taxon>Arthropoda</taxon>
        <taxon>Hexapoda</taxon>
        <taxon>Insecta</taxon>
        <taxon>Pterygota</taxon>
        <taxon>Neoptera</taxon>
        <taxon>Polyneoptera</taxon>
        <taxon>Phasmatodea</taxon>
        <taxon>Verophasmatodea</taxon>
        <taxon>Anareolatae</taxon>
        <taxon>Phasmatidae</taxon>
        <taxon>Eurycanthinae</taxon>
        <taxon>Dryococelus</taxon>
    </lineage>
</organism>
<feature type="region of interest" description="Disordered" evidence="1">
    <location>
        <begin position="375"/>
        <end position="402"/>
    </location>
</feature>